<dbReference type="InterPro" id="IPR018936">
    <property type="entry name" value="PI3/4_kinase_CS"/>
</dbReference>
<dbReference type="EC" id="2.7.11.1" evidence="2"/>
<dbReference type="Gene3D" id="1.25.40.10">
    <property type="entry name" value="Tetratricopeptide repeat domain"/>
    <property type="match status" value="2"/>
</dbReference>
<dbReference type="Gene3D" id="3.30.1010.10">
    <property type="entry name" value="Phosphatidylinositol 3-kinase Catalytic Subunit, Chain A, domain 4"/>
    <property type="match status" value="1"/>
</dbReference>
<evidence type="ECO:0000259" key="14">
    <source>
        <dbReference type="PROSITE" id="PS51189"/>
    </source>
</evidence>
<dbReference type="GO" id="GO:0005886">
    <property type="term" value="C:plasma membrane"/>
    <property type="evidence" value="ECO:0007669"/>
    <property type="project" value="UniProtKB-ARBA"/>
</dbReference>
<dbReference type="SMART" id="SM01345">
    <property type="entry name" value="Rapamycin_bind"/>
    <property type="match status" value="1"/>
</dbReference>
<evidence type="ECO:0000313" key="17">
    <source>
        <dbReference type="Proteomes" id="UP000054097"/>
    </source>
</evidence>
<dbReference type="GO" id="GO:0038202">
    <property type="term" value="P:TORC1 signaling"/>
    <property type="evidence" value="ECO:0007669"/>
    <property type="project" value="TreeGrafter"/>
</dbReference>
<dbReference type="GO" id="GO:0016242">
    <property type="term" value="P:negative regulation of macroautophagy"/>
    <property type="evidence" value="ECO:0007669"/>
    <property type="project" value="TreeGrafter"/>
</dbReference>
<dbReference type="SMART" id="SM01346">
    <property type="entry name" value="DUF3385"/>
    <property type="match status" value="1"/>
</dbReference>
<dbReference type="InterPro" id="IPR003151">
    <property type="entry name" value="PIK-rel_kinase_FAT"/>
</dbReference>
<dbReference type="CDD" id="cd05169">
    <property type="entry name" value="PIKKc_TOR"/>
    <property type="match status" value="1"/>
</dbReference>
<keyword evidence="17" id="KW-1185">Reference proteome</keyword>
<evidence type="ECO:0000256" key="11">
    <source>
        <dbReference type="ARBA" id="ARBA00048679"/>
    </source>
</evidence>
<dbReference type="EMBL" id="KN824284">
    <property type="protein sequence ID" value="KIM30428.1"/>
    <property type="molecule type" value="Genomic_DNA"/>
</dbReference>
<evidence type="ECO:0000256" key="12">
    <source>
        <dbReference type="PROSITE-ProRule" id="PRU00103"/>
    </source>
</evidence>
<dbReference type="PROSITE" id="PS00915">
    <property type="entry name" value="PI3_4_KINASE_1"/>
    <property type="match status" value="1"/>
</dbReference>
<dbReference type="OrthoDB" id="381190at2759"/>
<dbReference type="Pfam" id="PF23593">
    <property type="entry name" value="HEAT_ATR"/>
    <property type="match status" value="1"/>
</dbReference>
<dbReference type="Pfam" id="PF23271">
    <property type="entry name" value="HEAT_GCN1"/>
    <property type="match status" value="1"/>
</dbReference>
<dbReference type="InterPro" id="IPR016024">
    <property type="entry name" value="ARM-type_fold"/>
</dbReference>
<dbReference type="InterPro" id="IPR000403">
    <property type="entry name" value="PI3/4_kinase_cat_dom"/>
</dbReference>
<dbReference type="PROSITE" id="PS50290">
    <property type="entry name" value="PI3_4_KINASE_3"/>
    <property type="match status" value="1"/>
</dbReference>
<dbReference type="InterPro" id="IPR057546">
    <property type="entry name" value="HEAT_GCN1"/>
</dbReference>
<keyword evidence="3" id="KW-0723">Serine/threonine-protein kinase</keyword>
<dbReference type="InterPro" id="IPR021133">
    <property type="entry name" value="HEAT_type_2"/>
</dbReference>
<evidence type="ECO:0000256" key="9">
    <source>
        <dbReference type="ARBA" id="ARBA00023306"/>
    </source>
</evidence>
<evidence type="ECO:0000256" key="7">
    <source>
        <dbReference type="ARBA" id="ARBA00022777"/>
    </source>
</evidence>
<proteinExistence type="inferred from homology"/>
<feature type="domain" description="PI3K/PI4K catalytic" evidence="13">
    <location>
        <begin position="1948"/>
        <end position="2263"/>
    </location>
</feature>
<dbReference type="InterPro" id="IPR011989">
    <property type="entry name" value="ARM-like"/>
</dbReference>
<dbReference type="InterPro" id="IPR036940">
    <property type="entry name" value="PI3/4_kinase_cat_sf"/>
</dbReference>
<dbReference type="InterPro" id="IPR036738">
    <property type="entry name" value="FRB_sf"/>
</dbReference>
<dbReference type="FunFam" id="1.10.1070.11:FF:000029">
    <property type="entry name" value="Serine/threonine-protein kinase TOR"/>
    <property type="match status" value="1"/>
</dbReference>
<dbReference type="SUPFAM" id="SSF48371">
    <property type="entry name" value="ARM repeat"/>
    <property type="match status" value="2"/>
</dbReference>
<dbReference type="GO" id="GO:0004674">
    <property type="term" value="F:protein serine/threonine kinase activity"/>
    <property type="evidence" value="ECO:0007669"/>
    <property type="project" value="UniProtKB-KW"/>
</dbReference>
<comment type="catalytic activity">
    <reaction evidence="10">
        <text>L-threonyl-[protein] + ATP = O-phospho-L-threonyl-[protein] + ADP + H(+)</text>
        <dbReference type="Rhea" id="RHEA:46608"/>
        <dbReference type="Rhea" id="RHEA-COMP:11060"/>
        <dbReference type="Rhea" id="RHEA-COMP:11605"/>
        <dbReference type="ChEBI" id="CHEBI:15378"/>
        <dbReference type="ChEBI" id="CHEBI:30013"/>
        <dbReference type="ChEBI" id="CHEBI:30616"/>
        <dbReference type="ChEBI" id="CHEBI:61977"/>
        <dbReference type="ChEBI" id="CHEBI:456216"/>
        <dbReference type="EC" id="2.7.11.1"/>
    </reaction>
</comment>
<dbReference type="GO" id="GO:0080090">
    <property type="term" value="P:regulation of primary metabolic process"/>
    <property type="evidence" value="ECO:0007669"/>
    <property type="project" value="UniProtKB-ARBA"/>
</dbReference>
<dbReference type="Pfam" id="PF02260">
    <property type="entry name" value="FATC"/>
    <property type="match status" value="1"/>
</dbReference>
<organism evidence="16 17">
    <name type="scientific">Serendipita vermifera MAFF 305830</name>
    <dbReference type="NCBI Taxonomy" id="933852"/>
    <lineage>
        <taxon>Eukaryota</taxon>
        <taxon>Fungi</taxon>
        <taxon>Dikarya</taxon>
        <taxon>Basidiomycota</taxon>
        <taxon>Agaricomycotina</taxon>
        <taxon>Agaricomycetes</taxon>
        <taxon>Sebacinales</taxon>
        <taxon>Serendipitaceae</taxon>
        <taxon>Serendipita</taxon>
    </lineage>
</organism>
<feature type="domain" description="FATC" evidence="15">
    <location>
        <begin position="2297"/>
        <end position="2329"/>
    </location>
</feature>
<keyword evidence="9" id="KW-0131">Cell cycle</keyword>
<keyword evidence="8" id="KW-0067">ATP-binding</keyword>
<keyword evidence="7" id="KW-0418">Kinase</keyword>
<feature type="domain" description="FAT" evidence="14">
    <location>
        <begin position="1236"/>
        <end position="1774"/>
    </location>
</feature>
<protein>
    <recommendedName>
        <fullName evidence="2">non-specific serine/threonine protein kinase</fullName>
        <ecNumber evidence="2">2.7.11.1</ecNumber>
    </recommendedName>
</protein>
<dbReference type="SUPFAM" id="SSF47212">
    <property type="entry name" value="FKBP12-rapamycin-binding domain of FKBP-rapamycin-associated protein (FRAP)"/>
    <property type="match status" value="1"/>
</dbReference>
<dbReference type="GO" id="GO:0031931">
    <property type="term" value="C:TORC1 complex"/>
    <property type="evidence" value="ECO:0007669"/>
    <property type="project" value="TreeGrafter"/>
</dbReference>
<dbReference type="FunFam" id="1.25.10.10:FF:000371">
    <property type="entry name" value="Serine/threonine-protein kinase TOR"/>
    <property type="match status" value="1"/>
</dbReference>
<dbReference type="Pfam" id="PF11865">
    <property type="entry name" value="mTOR_dom"/>
    <property type="match status" value="1"/>
</dbReference>
<dbReference type="InterPro" id="IPR009076">
    <property type="entry name" value="FRB_dom"/>
</dbReference>
<dbReference type="Gene3D" id="1.10.1070.11">
    <property type="entry name" value="Phosphatidylinositol 3-/4-kinase, catalytic domain"/>
    <property type="match status" value="1"/>
</dbReference>
<dbReference type="InterPro" id="IPR003152">
    <property type="entry name" value="FATC_dom"/>
</dbReference>
<evidence type="ECO:0000256" key="6">
    <source>
        <dbReference type="ARBA" id="ARBA00022741"/>
    </source>
</evidence>
<dbReference type="InterPro" id="IPR011009">
    <property type="entry name" value="Kinase-like_dom_sf"/>
</dbReference>
<comment type="similarity">
    <text evidence="1">Belongs to the PI3/PI4-kinase family.</text>
</comment>
<dbReference type="SMART" id="SM00146">
    <property type="entry name" value="PI3Kc"/>
    <property type="match status" value="1"/>
</dbReference>
<reference evidence="16 17" key="1">
    <citation type="submission" date="2014-04" db="EMBL/GenBank/DDBJ databases">
        <authorList>
            <consortium name="DOE Joint Genome Institute"/>
            <person name="Kuo A."/>
            <person name="Zuccaro A."/>
            <person name="Kohler A."/>
            <person name="Nagy L.G."/>
            <person name="Floudas D."/>
            <person name="Copeland A."/>
            <person name="Barry K.W."/>
            <person name="Cichocki N."/>
            <person name="Veneault-Fourrey C."/>
            <person name="LaButti K."/>
            <person name="Lindquist E.A."/>
            <person name="Lipzen A."/>
            <person name="Lundell T."/>
            <person name="Morin E."/>
            <person name="Murat C."/>
            <person name="Sun H."/>
            <person name="Tunlid A."/>
            <person name="Henrissat B."/>
            <person name="Grigoriev I.V."/>
            <person name="Hibbett D.S."/>
            <person name="Martin F."/>
            <person name="Nordberg H.P."/>
            <person name="Cantor M.N."/>
            <person name="Hua S.X."/>
        </authorList>
    </citation>
    <scope>NUCLEOTIDE SEQUENCE [LARGE SCALE GENOMIC DNA]</scope>
    <source>
        <strain evidence="16 17">MAFF 305830</strain>
    </source>
</reference>
<evidence type="ECO:0000256" key="1">
    <source>
        <dbReference type="ARBA" id="ARBA00011031"/>
    </source>
</evidence>
<dbReference type="Pfam" id="PF02259">
    <property type="entry name" value="FAT"/>
    <property type="match status" value="1"/>
</dbReference>
<dbReference type="InterPro" id="IPR026683">
    <property type="entry name" value="TOR_cat"/>
</dbReference>
<gene>
    <name evidence="16" type="ORF">M408DRAFT_21934</name>
</gene>
<evidence type="ECO:0000256" key="5">
    <source>
        <dbReference type="ARBA" id="ARBA00022737"/>
    </source>
</evidence>
<dbReference type="InterPro" id="IPR011990">
    <property type="entry name" value="TPR-like_helical_dom_sf"/>
</dbReference>
<dbReference type="Gene3D" id="1.20.120.150">
    <property type="entry name" value="FKBP12-rapamycin binding domain"/>
    <property type="match status" value="1"/>
</dbReference>
<name>A0A0C2WW95_SERVB</name>
<dbReference type="GO" id="GO:0005737">
    <property type="term" value="C:cytoplasm"/>
    <property type="evidence" value="ECO:0007669"/>
    <property type="project" value="TreeGrafter"/>
</dbReference>
<dbReference type="SMART" id="SM01343">
    <property type="entry name" value="FATC"/>
    <property type="match status" value="1"/>
</dbReference>
<keyword evidence="4" id="KW-0808">Transferase</keyword>
<sequence length="2329" mass="263895">MDAEFAPFLQELKNRAPEIRDNGVNELFEYVQAWLSTHPPEAAGQIWNEVNRLIIFPLTSSPTSHERLGGIATIDKLLVLESEGTIETRSYLYRLLMYLRSVLPVPELPIMMAASATFGRILQVGGPVFTESVLEAEVQRAVDLMTVEKTDHDRHAGILILNEIVTHASDQLYRYVNPILEKVVIPLRDTREHIRKAAATLLSKCLTLVANHDRNPKPQIFTYILTEAQRGINNSSPAVIQGSLLMYRELLLSTNVFMDHHFVDSCERILSLRQHKDIQVRKAVTGLLPVCARYDPNMFNEHFLYKVMHWLLPQLQKPAEKQYVLEAIGPIALSVTSEMRRFMPDIMDQVKESLSQRGKKGAVPDKAIFECIRMLAAAVGPNLTKLLHEQLDLIFAHEFNEHVRSSLAACVISIPPLLKPIQDRLLETLSLLLSGQNYRTTGAPVPALRTEISLAQLATSTSQYPSKNPETIQLALDTLATFDFTGHQLNDIVRTCALPYLEDELAETRLRAAITCCRLFMRDDTGYERHIDSLEIINEVLEKLLMVSITDNASNIRVTVLSNLDERFDRYLSQPEHIRLLFMAMNDEFYEVRFKAITIIGRIGYYNPAHVMPSLRKTLIQLLTELEYTSLPQGRNTSAEFLTALIKATERLIKPYTLSLLQVVLPKASDPQPIVSRYMVECIGLLAVVGGEELVPHIPEIMTVLLAILQDPQTPAKKRDAALVTLGQVCGNTAYVIEPLVEHPELFTIFARMLKTDTTAETRREVLRVLGILGAVDPYVRRKRMAQDDPLKDLSARQLTAPMTMMGKESEEYFQTVVMSALLNILNDSALVAHFLSVIEVIMAIFKAQGLRCNSFFPQIIPAFLNVVRLSNPRHQDYYLQQLATLAEIVKLTIGPFVKDILDVCRDLWTNPVLHLPIVSLIETLSKVLDAGFKPHLPAVLPVMLSVSEGPSSEKRHAAEIKVFNALLTFGNNVEEYMHILLPVLLAAVERPDASPSVRKTALTTVGGLARRVNLSDYASRIIHPLVRILPGATTDVREAIKDTMCALVFQLGADFAVFIPMVKKCLLANRVHWPKYEQLIAKLLNGERLPIEHGHAQTWSPAAPADPVISTDTRKLTVNQQHLKQAWDISRVESREDWQDWFKTLATELLRESTSPALRACVSLVDTHPPLGLELFNAAFISCWLELFDQYQDDLVAAITRALTANQHADLTLNLLNLVEFMEHEERPLPIDTSVLGKVAEQATAYAKAMHYKELEYFTQVSPELVESLVSISTKLQLHDVAWAILTTNIVAEDLKLDRWYERLGRWQEALEAYDRRLEDEPESQEVLQGRMRCLYALGEWESLNATVEDNWAEYDHIVRKEIAPLAAAASFNLYQWDPMEEHVSAMSADLPDRAFYRAVLAVHRNQFQKASSAIAKARDILQSDLAGLEDYTRVYGSMIRVQLLSELEEIIDYKKNADRPDRLAVMRKTWSKRLQGCQRDIDVWQRILQLRGLILDPDDDVDSWIKLANQCRKSNRILLADKSLKLLLNDSPAGLDKAPPAVVYATLKVMWATGRKQETLNFLRKFCSTLASDVGASGDDVSKFPQLQENRHLLARSYLKQGQWQQELTLSWTPDIIEEIVNCYQMATEFDPTWSKAWHSWALCNFEAINHLEALDSENTEQPEELLVQYTLAAIKGFFRSVALRSDNPLQDSLRVLTLWFKFGADERVTLAVSAGASIVSVDTWLDVVPQLIARIQTPLSSVQVMVNTLLADVGRAHPQALIYPLTVASKSESHIRKNAAILVMDRLRDHSPKLVEQALTVSNELIRVAILWHELWHEHLEEASRLYFTEKNADAMITHLESLHQLMEKGPQTSGETAFLQVYGKDLREARDSCMRFRRYRDNAEMDKAWETYYGVFRKIEKQLPQLTVLDLQYVSPKLLAANDLELAVPGTYRAGKPVIKISKFSSRLSVISSKQRPRRLSIVGSDGTEYQFGIKGHEDLRQDERVMQLFGLVNTLLAVDNDSFMRNLHIQRYAAIPLASNVGLIQWVLHSDTLHVLIKDYRDSRKILLNFEYRLMLQMAPDYPSLTVLQKVEVFRYALDNTTGQDLYRVLWLKSAHSAAWLERRSTFTRSLAVNSMVGHILGLGDRHPSNFMIERNTGQVIHIDFGDCFEVAMHREKFPEKIPFRLTRMLTNAMEVSGIEGNFRNTAQITMKVLRENKDSLMAVLEAFVYDPLISWRLTAGQEGHGGETDAKADPGKLAQFAGGPSRKLKADENDIFETNGELKMEGRNERALAVYSRVQKKLTGRDFNPDVELTVNAQVDKLILQATAVENLCQCFLGWCAFW</sequence>
<dbReference type="GO" id="GO:0031932">
    <property type="term" value="C:TORC2 complex"/>
    <property type="evidence" value="ECO:0007669"/>
    <property type="project" value="TreeGrafter"/>
</dbReference>
<dbReference type="PROSITE" id="PS50077">
    <property type="entry name" value="HEAT_REPEAT"/>
    <property type="match status" value="1"/>
</dbReference>
<dbReference type="PANTHER" id="PTHR11139:SF9">
    <property type="entry name" value="SERINE_THREONINE-PROTEIN KINASE MTOR"/>
    <property type="match status" value="1"/>
</dbReference>
<comment type="catalytic activity">
    <reaction evidence="11">
        <text>L-seryl-[protein] + ATP = O-phospho-L-seryl-[protein] + ADP + H(+)</text>
        <dbReference type="Rhea" id="RHEA:17989"/>
        <dbReference type="Rhea" id="RHEA-COMP:9863"/>
        <dbReference type="Rhea" id="RHEA-COMP:11604"/>
        <dbReference type="ChEBI" id="CHEBI:15378"/>
        <dbReference type="ChEBI" id="CHEBI:29999"/>
        <dbReference type="ChEBI" id="CHEBI:30616"/>
        <dbReference type="ChEBI" id="CHEBI:83421"/>
        <dbReference type="ChEBI" id="CHEBI:456216"/>
        <dbReference type="EC" id="2.7.11.1"/>
    </reaction>
</comment>
<dbReference type="FunFam" id="3.30.1010.10:FF:000006">
    <property type="entry name" value="Serine/threonine-protein kinase TOR"/>
    <property type="match status" value="1"/>
</dbReference>
<reference evidence="17" key="2">
    <citation type="submission" date="2015-01" db="EMBL/GenBank/DDBJ databases">
        <title>Evolutionary Origins and Diversification of the Mycorrhizal Mutualists.</title>
        <authorList>
            <consortium name="DOE Joint Genome Institute"/>
            <consortium name="Mycorrhizal Genomics Consortium"/>
            <person name="Kohler A."/>
            <person name="Kuo A."/>
            <person name="Nagy L.G."/>
            <person name="Floudas D."/>
            <person name="Copeland A."/>
            <person name="Barry K.W."/>
            <person name="Cichocki N."/>
            <person name="Veneault-Fourrey C."/>
            <person name="LaButti K."/>
            <person name="Lindquist E.A."/>
            <person name="Lipzen A."/>
            <person name="Lundell T."/>
            <person name="Morin E."/>
            <person name="Murat C."/>
            <person name="Riley R."/>
            <person name="Ohm R."/>
            <person name="Sun H."/>
            <person name="Tunlid A."/>
            <person name="Henrissat B."/>
            <person name="Grigoriev I.V."/>
            <person name="Hibbett D.S."/>
            <person name="Martin F."/>
        </authorList>
    </citation>
    <scope>NUCLEOTIDE SEQUENCE [LARGE SCALE GENOMIC DNA]</scope>
    <source>
        <strain evidence="17">MAFF 305830</strain>
    </source>
</reference>
<evidence type="ECO:0000313" key="16">
    <source>
        <dbReference type="EMBL" id="KIM30428.1"/>
    </source>
</evidence>
<dbReference type="InterPro" id="IPR050517">
    <property type="entry name" value="DDR_Repair_Kinase"/>
</dbReference>
<dbReference type="SUPFAM" id="SSF48452">
    <property type="entry name" value="TPR-like"/>
    <property type="match status" value="1"/>
</dbReference>
<dbReference type="PROSITE" id="PS51189">
    <property type="entry name" value="FAT"/>
    <property type="match status" value="1"/>
</dbReference>
<dbReference type="HOGENOM" id="CLU_000178_7_1_1"/>
<evidence type="ECO:0000256" key="4">
    <source>
        <dbReference type="ARBA" id="ARBA00022679"/>
    </source>
</evidence>
<keyword evidence="6" id="KW-0547">Nucleotide-binding</keyword>
<dbReference type="Proteomes" id="UP000054097">
    <property type="component" value="Unassembled WGS sequence"/>
</dbReference>
<evidence type="ECO:0000259" key="13">
    <source>
        <dbReference type="PROSITE" id="PS50290"/>
    </source>
</evidence>
<evidence type="ECO:0000256" key="2">
    <source>
        <dbReference type="ARBA" id="ARBA00012513"/>
    </source>
</evidence>
<dbReference type="Pfam" id="PF08771">
    <property type="entry name" value="FRB_dom"/>
    <property type="match status" value="1"/>
</dbReference>
<evidence type="ECO:0000259" key="15">
    <source>
        <dbReference type="PROSITE" id="PS51190"/>
    </source>
</evidence>
<dbReference type="GO" id="GO:0005634">
    <property type="term" value="C:nucleus"/>
    <property type="evidence" value="ECO:0007669"/>
    <property type="project" value="TreeGrafter"/>
</dbReference>
<dbReference type="Gene3D" id="1.25.10.10">
    <property type="entry name" value="Leucine-rich Repeat Variant"/>
    <property type="match status" value="4"/>
</dbReference>
<dbReference type="GO" id="GO:0005524">
    <property type="term" value="F:ATP binding"/>
    <property type="evidence" value="ECO:0007669"/>
    <property type="project" value="UniProtKB-KW"/>
</dbReference>
<evidence type="ECO:0000256" key="10">
    <source>
        <dbReference type="ARBA" id="ARBA00047899"/>
    </source>
</evidence>
<evidence type="ECO:0000256" key="3">
    <source>
        <dbReference type="ARBA" id="ARBA00022527"/>
    </source>
</evidence>
<evidence type="ECO:0000256" key="8">
    <source>
        <dbReference type="ARBA" id="ARBA00022840"/>
    </source>
</evidence>
<dbReference type="PROSITE" id="PS51190">
    <property type="entry name" value="FATC"/>
    <property type="match status" value="1"/>
</dbReference>
<dbReference type="SUPFAM" id="SSF56112">
    <property type="entry name" value="Protein kinase-like (PK-like)"/>
    <property type="match status" value="1"/>
</dbReference>
<dbReference type="PROSITE" id="PS00916">
    <property type="entry name" value="PI3_4_KINASE_2"/>
    <property type="match status" value="1"/>
</dbReference>
<dbReference type="PANTHER" id="PTHR11139">
    <property type="entry name" value="ATAXIA TELANGIECTASIA MUTATED ATM -RELATED"/>
    <property type="match status" value="1"/>
</dbReference>
<dbReference type="STRING" id="933852.A0A0C2WW95"/>
<feature type="repeat" description="HEAT" evidence="12">
    <location>
        <begin position="981"/>
        <end position="1021"/>
    </location>
</feature>
<dbReference type="InterPro" id="IPR014009">
    <property type="entry name" value="PIK_FAT"/>
</dbReference>
<accession>A0A0C2WW95</accession>
<dbReference type="InterPro" id="IPR057564">
    <property type="entry name" value="HEAT_ATR"/>
</dbReference>
<keyword evidence="5" id="KW-0677">Repeat</keyword>
<dbReference type="InterPro" id="IPR024585">
    <property type="entry name" value="mTOR_dom"/>
</dbReference>
<dbReference type="FunFam" id="1.20.120.150:FF:000001">
    <property type="entry name" value="Serine/threonine-protein kinase TOR"/>
    <property type="match status" value="1"/>
</dbReference>
<dbReference type="Pfam" id="PF00454">
    <property type="entry name" value="PI3_PI4_kinase"/>
    <property type="match status" value="1"/>
</dbReference>
<dbReference type="GO" id="GO:0044877">
    <property type="term" value="F:protein-containing complex binding"/>
    <property type="evidence" value="ECO:0007669"/>
    <property type="project" value="InterPro"/>
</dbReference>